<proteinExistence type="predicted"/>
<protein>
    <submittedName>
        <fullName evidence="2">Uncharacterized protein</fullName>
    </submittedName>
</protein>
<keyword evidence="1" id="KW-1133">Transmembrane helix</keyword>
<name>A0ABD5NNC7_9EURY</name>
<dbReference type="AlphaFoldDB" id="A0ABD5NNC7"/>
<comment type="caution">
    <text evidence="2">The sequence shown here is derived from an EMBL/GenBank/DDBJ whole genome shotgun (WGS) entry which is preliminary data.</text>
</comment>
<keyword evidence="1" id="KW-0472">Membrane</keyword>
<sequence length="61" mass="6297">MDDWSLRDDVGILVVLGMTLGAAQSVDGTAPSLAILVVGAGIAGLWIGKFFLEGYTDAITD</sequence>
<organism evidence="2 3">
    <name type="scientific">Halovivax cerinus</name>
    <dbReference type="NCBI Taxonomy" id="1487865"/>
    <lineage>
        <taxon>Archaea</taxon>
        <taxon>Methanobacteriati</taxon>
        <taxon>Methanobacteriota</taxon>
        <taxon>Stenosarchaea group</taxon>
        <taxon>Halobacteria</taxon>
        <taxon>Halobacteriales</taxon>
        <taxon>Natrialbaceae</taxon>
        <taxon>Halovivax</taxon>
    </lineage>
</organism>
<feature type="transmembrane region" description="Helical" evidence="1">
    <location>
        <begin position="33"/>
        <end position="52"/>
    </location>
</feature>
<dbReference type="EMBL" id="JBHSAQ010000003">
    <property type="protein sequence ID" value="MFC3958340.1"/>
    <property type="molecule type" value="Genomic_DNA"/>
</dbReference>
<evidence type="ECO:0000313" key="3">
    <source>
        <dbReference type="Proteomes" id="UP001595846"/>
    </source>
</evidence>
<keyword evidence="1" id="KW-0812">Transmembrane</keyword>
<evidence type="ECO:0000256" key="1">
    <source>
        <dbReference type="SAM" id="Phobius"/>
    </source>
</evidence>
<accession>A0ABD5NNC7</accession>
<gene>
    <name evidence="2" type="ORF">ACFOUR_08155</name>
</gene>
<dbReference type="Proteomes" id="UP001595846">
    <property type="component" value="Unassembled WGS sequence"/>
</dbReference>
<dbReference type="RefSeq" id="WP_256531314.1">
    <property type="nucleotide sequence ID" value="NZ_CP101824.1"/>
</dbReference>
<keyword evidence="3" id="KW-1185">Reference proteome</keyword>
<evidence type="ECO:0000313" key="2">
    <source>
        <dbReference type="EMBL" id="MFC3958340.1"/>
    </source>
</evidence>
<dbReference type="GeneID" id="73904043"/>
<reference evidence="2 3" key="1">
    <citation type="journal article" date="2019" name="Int. J. Syst. Evol. Microbiol.">
        <title>The Global Catalogue of Microorganisms (GCM) 10K type strain sequencing project: providing services to taxonomists for standard genome sequencing and annotation.</title>
        <authorList>
            <consortium name="The Broad Institute Genomics Platform"/>
            <consortium name="The Broad Institute Genome Sequencing Center for Infectious Disease"/>
            <person name="Wu L."/>
            <person name="Ma J."/>
        </authorList>
    </citation>
    <scope>NUCLEOTIDE SEQUENCE [LARGE SCALE GENOMIC DNA]</scope>
    <source>
        <strain evidence="2 3">IBRC-M 10256</strain>
    </source>
</reference>